<protein>
    <recommendedName>
        <fullName evidence="1">AAA+ ATPase domain-containing protein</fullName>
    </recommendedName>
</protein>
<dbReference type="SMART" id="SM00382">
    <property type="entry name" value="AAA"/>
    <property type="match status" value="1"/>
</dbReference>
<feature type="domain" description="AAA+ ATPase" evidence="1">
    <location>
        <begin position="49"/>
        <end position="188"/>
    </location>
</feature>
<dbReference type="InterPro" id="IPR027417">
    <property type="entry name" value="P-loop_NTPase"/>
</dbReference>
<evidence type="ECO:0000313" key="3">
    <source>
        <dbReference type="Proteomes" id="UP000590225"/>
    </source>
</evidence>
<dbReference type="AlphaFoldDB" id="A0AAW3TDV5"/>
<comment type="caution">
    <text evidence="2">The sequence shown here is derived from an EMBL/GenBank/DDBJ whole genome shotgun (WGS) entry which is preliminary data.</text>
</comment>
<dbReference type="Proteomes" id="UP000590225">
    <property type="component" value="Unassembled WGS sequence"/>
</dbReference>
<sequence>MAATHPGIRFPDRAEALASFEGYRVFLDPWEPIANELQSQWTGVALREESGILGIFGPQGAGKTLLTKKLLADFEVTKSSQAGLVVDQNNFWHRVSGGKSLDPELIASGTEKTEFKEVENNRDWVSDAEAFAQSRDRVRARVLLADNAERAYFRQGLVDMTDIEFMKNSRDPELTRLAAERLVDKLRTTLRGTLLIVLSNDDEFLLQLQDAVEHQHEDLMALSTLGLPDSATKETIIRVNTNRLNPASYWSAIDQASETDRLALKQALGGDATFPNSFRAVDTASKNRIGRPARRNVITLVALSPSSTAGYDPAKIGTLKRTDVAHKWMSLTTYHEDWAPDSLGTREKGLLESEWDLRVCVLGDAFVASLLAAGGGDIPQKAQVQSLLSELKTFRGPGTKEPTRVADTARYASMIDLWNPSAYDTSAFWSSGQARSTLYEPALKQVLPGYNTTTSGFLTYRPDFVVNDFSPASVLNSISDDPKAIRQAIRRDAHVFEFTAIESTTSEKIKSYLASKLPVYVEITQEQ</sequence>
<name>A0AAW3TDV5_9MICO</name>
<dbReference type="SUPFAM" id="SSF52540">
    <property type="entry name" value="P-loop containing nucleoside triphosphate hydrolases"/>
    <property type="match status" value="1"/>
</dbReference>
<gene>
    <name evidence="2" type="ORF">FHW23_003445</name>
</gene>
<accession>A0AAW3TDV5</accession>
<evidence type="ECO:0000259" key="1">
    <source>
        <dbReference type="SMART" id="SM00382"/>
    </source>
</evidence>
<dbReference type="RefSeq" id="WP_182517022.1">
    <property type="nucleotide sequence ID" value="NZ_JACGXP010000008.1"/>
</dbReference>
<dbReference type="EMBL" id="JACGXP010000008">
    <property type="protein sequence ID" value="MBA8992157.1"/>
    <property type="molecule type" value="Genomic_DNA"/>
</dbReference>
<reference evidence="2 3" key="1">
    <citation type="submission" date="2020-07" db="EMBL/GenBank/DDBJ databases">
        <title>Above-ground endophytic microbial communities from plants in different locations in the United States.</title>
        <authorList>
            <person name="Frank C."/>
        </authorList>
    </citation>
    <scope>NUCLEOTIDE SEQUENCE [LARGE SCALE GENOMIC DNA]</scope>
    <source>
        <strain evidence="2 3">WPL5_2</strain>
    </source>
</reference>
<organism evidence="2 3">
    <name type="scientific">Curtobacterium pusillum</name>
    <dbReference type="NCBI Taxonomy" id="69373"/>
    <lineage>
        <taxon>Bacteria</taxon>
        <taxon>Bacillati</taxon>
        <taxon>Actinomycetota</taxon>
        <taxon>Actinomycetes</taxon>
        <taxon>Micrococcales</taxon>
        <taxon>Microbacteriaceae</taxon>
        <taxon>Curtobacterium</taxon>
    </lineage>
</organism>
<proteinExistence type="predicted"/>
<dbReference type="InterPro" id="IPR003593">
    <property type="entry name" value="AAA+_ATPase"/>
</dbReference>
<evidence type="ECO:0000313" key="2">
    <source>
        <dbReference type="EMBL" id="MBA8992157.1"/>
    </source>
</evidence>